<proteinExistence type="predicted"/>
<dbReference type="Gene3D" id="3.60.10.10">
    <property type="entry name" value="Endonuclease/exonuclease/phosphatase"/>
    <property type="match status" value="1"/>
</dbReference>
<keyword evidence="2 6" id="KW-0812">Transmembrane</keyword>
<feature type="region of interest" description="Disordered" evidence="5">
    <location>
        <begin position="310"/>
        <end position="334"/>
    </location>
</feature>
<dbReference type="PANTHER" id="PTHR23112:SF0">
    <property type="entry name" value="TRANSMEMBRANE PROTEIN 116"/>
    <property type="match status" value="1"/>
</dbReference>
<evidence type="ECO:0000256" key="5">
    <source>
        <dbReference type="SAM" id="MobiDB-lite"/>
    </source>
</evidence>
<reference evidence="7" key="1">
    <citation type="submission" date="2013-12" db="EMBL/GenBank/DDBJ databases">
        <title>The Genome Sequence of Aphanomyces invadans NJM9701.</title>
        <authorList>
            <consortium name="The Broad Institute Genomics Platform"/>
            <person name="Russ C."/>
            <person name="Tyler B."/>
            <person name="van West P."/>
            <person name="Dieguez-Uribeondo J."/>
            <person name="Young S.K."/>
            <person name="Zeng Q."/>
            <person name="Gargeya S."/>
            <person name="Fitzgerald M."/>
            <person name="Abouelleil A."/>
            <person name="Alvarado L."/>
            <person name="Chapman S.B."/>
            <person name="Gainer-Dewar J."/>
            <person name="Goldberg J."/>
            <person name="Griggs A."/>
            <person name="Gujja S."/>
            <person name="Hansen M."/>
            <person name="Howarth C."/>
            <person name="Imamovic A."/>
            <person name="Ireland A."/>
            <person name="Larimer J."/>
            <person name="McCowan C."/>
            <person name="Murphy C."/>
            <person name="Pearson M."/>
            <person name="Poon T.W."/>
            <person name="Priest M."/>
            <person name="Roberts A."/>
            <person name="Saif S."/>
            <person name="Shea T."/>
            <person name="Sykes S."/>
            <person name="Wortman J."/>
            <person name="Nusbaum C."/>
            <person name="Birren B."/>
        </authorList>
    </citation>
    <scope>NUCLEOTIDE SEQUENCE [LARGE SCALE GENOMIC DNA]</scope>
    <source>
        <strain evidence="7">NJM9701</strain>
    </source>
</reference>
<keyword evidence="3 6" id="KW-1133">Transmembrane helix</keyword>
<dbReference type="PANTHER" id="PTHR23112">
    <property type="entry name" value="G PROTEIN-COUPLED RECEPTOR 157-RELATED"/>
    <property type="match status" value="1"/>
</dbReference>
<dbReference type="GeneID" id="20088062"/>
<dbReference type="GO" id="GO:0007189">
    <property type="term" value="P:adenylate cyclase-activating G protein-coupled receptor signaling pathway"/>
    <property type="evidence" value="ECO:0007669"/>
    <property type="project" value="TreeGrafter"/>
</dbReference>
<name>A0A024TNH6_9STRA</name>
<accession>A0A024TNH6</accession>
<keyword evidence="4 6" id="KW-0472">Membrane</keyword>
<dbReference type="InterPro" id="IPR036691">
    <property type="entry name" value="Endo/exonu/phosph_ase_sf"/>
</dbReference>
<sequence>MSGTGGGTGGGRGGGTGGGNGGGTGGGWQQRYGVGEDERLAIDWSVRSTSILSILGCLYILFRVAVCRSDKRDVSLLLVATLAAIELVVCIAKLPALDFASLEKDATGGNSSSTNTSYYRVNSTANGTPSSFNVLCQVQAYLLDVGMLQAVLWNACIAYNLLRWVVYRDSEEKLQSRFWVYFFGTSLFCVAWGLTGALPIWSYQNFTPQSSLFGFSRFYCWMKFPVYILYRFVPFVVLTLLFMVAVVIKVRKVVAYRARRLSAIPSVADPVATKIQRMLLYYVMGFVCLYTLPTVYRFLEAALDDDDTYGGHPGRGTKGSGSTRNPTTSSPTVSSEHSTFMQVLAVASEVLVNLQGFVIAIIYHRCTAPHRQKALSVQFGEESAFDHGASSVFLEDARSCASASYATHAANVSRIFATTFNMAEGPVPPDDQLEMWIPTGHDIYVIGVQECLDLRGLRHAVVSHLQRVNGKEFVEYGREIGRTETLLGYHGFIAITVYVAAEDVHAGHFHMHLNATSKVRGSRTRRALG</sequence>
<dbReference type="CDD" id="cd00637">
    <property type="entry name" value="7tm_classA_rhodopsin-like"/>
    <property type="match status" value="1"/>
</dbReference>
<feature type="transmembrane region" description="Helical" evidence="6">
    <location>
        <begin position="147"/>
        <end position="166"/>
    </location>
</feature>
<dbReference type="VEuPathDB" id="FungiDB:H310_11012"/>
<evidence type="ECO:0000256" key="3">
    <source>
        <dbReference type="ARBA" id="ARBA00022989"/>
    </source>
</evidence>
<feature type="transmembrane region" description="Helical" evidence="6">
    <location>
        <begin position="44"/>
        <end position="62"/>
    </location>
</feature>
<comment type="subcellular location">
    <subcellularLocation>
        <location evidence="1">Membrane</location>
        <topology evidence="1">Multi-pass membrane protein</topology>
    </subcellularLocation>
</comment>
<organism evidence="7">
    <name type="scientific">Aphanomyces invadans</name>
    <dbReference type="NCBI Taxonomy" id="157072"/>
    <lineage>
        <taxon>Eukaryota</taxon>
        <taxon>Sar</taxon>
        <taxon>Stramenopiles</taxon>
        <taxon>Oomycota</taxon>
        <taxon>Saprolegniomycetes</taxon>
        <taxon>Saprolegniales</taxon>
        <taxon>Verrucalvaceae</taxon>
        <taxon>Aphanomyces</taxon>
    </lineage>
</organism>
<evidence type="ECO:0000256" key="2">
    <source>
        <dbReference type="ARBA" id="ARBA00022692"/>
    </source>
</evidence>
<feature type="compositionally biased region" description="Polar residues" evidence="5">
    <location>
        <begin position="320"/>
        <end position="334"/>
    </location>
</feature>
<feature type="transmembrane region" description="Helical" evidence="6">
    <location>
        <begin position="228"/>
        <end position="250"/>
    </location>
</feature>
<dbReference type="GO" id="GO:0004930">
    <property type="term" value="F:G protein-coupled receptor activity"/>
    <property type="evidence" value="ECO:0007669"/>
    <property type="project" value="TreeGrafter"/>
</dbReference>
<evidence type="ECO:0000256" key="6">
    <source>
        <dbReference type="SAM" id="Phobius"/>
    </source>
</evidence>
<dbReference type="RefSeq" id="XP_008875766.1">
    <property type="nucleotide sequence ID" value="XM_008877544.1"/>
</dbReference>
<feature type="compositionally biased region" description="Gly residues" evidence="5">
    <location>
        <begin position="1"/>
        <end position="28"/>
    </location>
</feature>
<dbReference type="GO" id="GO:0005886">
    <property type="term" value="C:plasma membrane"/>
    <property type="evidence" value="ECO:0007669"/>
    <property type="project" value="TreeGrafter"/>
</dbReference>
<feature type="transmembrane region" description="Helical" evidence="6">
    <location>
        <begin position="279"/>
        <end position="299"/>
    </location>
</feature>
<feature type="region of interest" description="Disordered" evidence="5">
    <location>
        <begin position="1"/>
        <end position="29"/>
    </location>
</feature>
<feature type="transmembrane region" description="Helical" evidence="6">
    <location>
        <begin position="340"/>
        <end position="363"/>
    </location>
</feature>
<feature type="transmembrane region" description="Helical" evidence="6">
    <location>
        <begin position="74"/>
        <end position="94"/>
    </location>
</feature>
<gene>
    <name evidence="7" type="ORF">H310_11012</name>
</gene>
<dbReference type="SUPFAM" id="SSF81321">
    <property type="entry name" value="Family A G protein-coupled receptor-like"/>
    <property type="match status" value="1"/>
</dbReference>
<evidence type="ECO:0000256" key="1">
    <source>
        <dbReference type="ARBA" id="ARBA00004141"/>
    </source>
</evidence>
<feature type="transmembrane region" description="Helical" evidence="6">
    <location>
        <begin position="178"/>
        <end position="201"/>
    </location>
</feature>
<dbReference type="OrthoDB" id="3433185at2759"/>
<evidence type="ECO:0000256" key="4">
    <source>
        <dbReference type="ARBA" id="ARBA00023136"/>
    </source>
</evidence>
<evidence type="ECO:0000313" key="7">
    <source>
        <dbReference type="EMBL" id="ETV95573.1"/>
    </source>
</evidence>
<dbReference type="AlphaFoldDB" id="A0A024TNH6"/>
<dbReference type="Gene3D" id="1.20.1070.10">
    <property type="entry name" value="Rhodopsin 7-helix transmembrane proteins"/>
    <property type="match status" value="1"/>
</dbReference>
<protein>
    <submittedName>
        <fullName evidence="7">Uncharacterized protein</fullName>
    </submittedName>
</protein>
<dbReference type="EMBL" id="KI913980">
    <property type="protein sequence ID" value="ETV95573.1"/>
    <property type="molecule type" value="Genomic_DNA"/>
</dbReference>